<sequence length="194" mass="21631">MTQDTNALVFDVPFSEAKSTHPPAHIAKLMEETSKKDDLSAEQVQAKLEAAAERKKVASFAGDEDDDDDDDDDNGDGIGARDGEAAKVRTAPPERGRAPRTAEPEAGRMLEEEKRVKLQEHLHKVEDHPNKLQQVSSAIEAQVEAKVEAKLEAAQKRRAEQESSLREKLATQEERAEEVRRRKQQLQQTEEVSA</sequence>
<evidence type="ECO:0000313" key="3">
    <source>
        <dbReference type="Proteomes" id="UP000278143"/>
    </source>
</evidence>
<feature type="region of interest" description="Disordered" evidence="1">
    <location>
        <begin position="1"/>
        <end position="23"/>
    </location>
</feature>
<feature type="compositionally biased region" description="Basic and acidic residues" evidence="1">
    <location>
        <begin position="151"/>
        <end position="180"/>
    </location>
</feature>
<dbReference type="Gene3D" id="6.10.280.30">
    <property type="match status" value="1"/>
</dbReference>
<dbReference type="OrthoDB" id="2433859at2759"/>
<reference evidence="3" key="1">
    <citation type="journal article" date="2018" name="Nat. Microbiol.">
        <title>Leveraging single-cell genomics to expand the fungal tree of life.</title>
        <authorList>
            <person name="Ahrendt S.R."/>
            <person name="Quandt C.A."/>
            <person name="Ciobanu D."/>
            <person name="Clum A."/>
            <person name="Salamov A."/>
            <person name="Andreopoulos B."/>
            <person name="Cheng J.F."/>
            <person name="Woyke T."/>
            <person name="Pelin A."/>
            <person name="Henrissat B."/>
            <person name="Reynolds N.K."/>
            <person name="Benny G.L."/>
            <person name="Smith M.E."/>
            <person name="James T.Y."/>
            <person name="Grigoriev I.V."/>
        </authorList>
    </citation>
    <scope>NUCLEOTIDE SEQUENCE [LARGE SCALE GENOMIC DNA]</scope>
    <source>
        <strain evidence="3">Benny S71-1</strain>
    </source>
</reference>
<name>A0A4P9YVW1_9FUNG</name>
<evidence type="ECO:0000256" key="1">
    <source>
        <dbReference type="SAM" id="MobiDB-lite"/>
    </source>
</evidence>
<proteinExistence type="predicted"/>
<evidence type="ECO:0000313" key="2">
    <source>
        <dbReference type="EMBL" id="RKP24186.1"/>
    </source>
</evidence>
<dbReference type="Proteomes" id="UP000278143">
    <property type="component" value="Unassembled WGS sequence"/>
</dbReference>
<protein>
    <submittedName>
        <fullName evidence="2">Uncharacterized protein</fullName>
    </submittedName>
</protein>
<accession>A0A4P9YVW1</accession>
<dbReference type="AlphaFoldDB" id="A0A4P9YVW1"/>
<organism evidence="2 3">
    <name type="scientific">Syncephalis pseudoplumigaleata</name>
    <dbReference type="NCBI Taxonomy" id="1712513"/>
    <lineage>
        <taxon>Eukaryota</taxon>
        <taxon>Fungi</taxon>
        <taxon>Fungi incertae sedis</taxon>
        <taxon>Zoopagomycota</taxon>
        <taxon>Zoopagomycotina</taxon>
        <taxon>Zoopagomycetes</taxon>
        <taxon>Zoopagales</taxon>
        <taxon>Piptocephalidaceae</taxon>
        <taxon>Syncephalis</taxon>
    </lineage>
</organism>
<gene>
    <name evidence="2" type="ORF">SYNPS1DRAFT_30048</name>
</gene>
<feature type="compositionally biased region" description="Polar residues" evidence="1">
    <location>
        <begin position="185"/>
        <end position="194"/>
    </location>
</feature>
<feature type="region of interest" description="Disordered" evidence="1">
    <location>
        <begin position="151"/>
        <end position="194"/>
    </location>
</feature>
<feature type="compositionally biased region" description="Basic and acidic residues" evidence="1">
    <location>
        <begin position="79"/>
        <end position="115"/>
    </location>
</feature>
<feature type="compositionally biased region" description="Acidic residues" evidence="1">
    <location>
        <begin position="62"/>
        <end position="75"/>
    </location>
</feature>
<feature type="region of interest" description="Disordered" evidence="1">
    <location>
        <begin position="50"/>
        <end position="115"/>
    </location>
</feature>
<keyword evidence="3" id="KW-1185">Reference proteome</keyword>
<dbReference type="EMBL" id="KZ990393">
    <property type="protein sequence ID" value="RKP24186.1"/>
    <property type="molecule type" value="Genomic_DNA"/>
</dbReference>